<gene>
    <name evidence="2" type="ORF">EXIGLDRAFT_839924</name>
</gene>
<dbReference type="OrthoDB" id="3303035at2759"/>
<evidence type="ECO:0000256" key="1">
    <source>
        <dbReference type="SAM" id="MobiDB-lite"/>
    </source>
</evidence>
<dbReference type="Proteomes" id="UP000077266">
    <property type="component" value="Unassembled WGS sequence"/>
</dbReference>
<dbReference type="EMBL" id="KV426123">
    <property type="protein sequence ID" value="KZV87517.1"/>
    <property type="molecule type" value="Genomic_DNA"/>
</dbReference>
<feature type="region of interest" description="Disordered" evidence="1">
    <location>
        <begin position="114"/>
        <end position="174"/>
    </location>
</feature>
<feature type="compositionally biased region" description="Acidic residues" evidence="1">
    <location>
        <begin position="269"/>
        <end position="279"/>
    </location>
</feature>
<protein>
    <submittedName>
        <fullName evidence="2">Uncharacterized protein</fullName>
    </submittedName>
</protein>
<accession>A0A165ERA7</accession>
<reference evidence="2 3" key="1">
    <citation type="journal article" date="2016" name="Mol. Biol. Evol.">
        <title>Comparative Genomics of Early-Diverging Mushroom-Forming Fungi Provides Insights into the Origins of Lignocellulose Decay Capabilities.</title>
        <authorList>
            <person name="Nagy L.G."/>
            <person name="Riley R."/>
            <person name="Tritt A."/>
            <person name="Adam C."/>
            <person name="Daum C."/>
            <person name="Floudas D."/>
            <person name="Sun H."/>
            <person name="Yadav J.S."/>
            <person name="Pangilinan J."/>
            <person name="Larsson K.H."/>
            <person name="Matsuura K."/>
            <person name="Barry K."/>
            <person name="Labutti K."/>
            <person name="Kuo R."/>
            <person name="Ohm R.A."/>
            <person name="Bhattacharya S.S."/>
            <person name="Shirouzu T."/>
            <person name="Yoshinaga Y."/>
            <person name="Martin F.M."/>
            <person name="Grigoriev I.V."/>
            <person name="Hibbett D.S."/>
        </authorList>
    </citation>
    <scope>NUCLEOTIDE SEQUENCE [LARGE SCALE GENOMIC DNA]</scope>
    <source>
        <strain evidence="2 3">HHB12029</strain>
    </source>
</reference>
<sequence>MLISAPCSCASFSSSLWSLIVPVSNTRPSLLFPAFRLTDHASTIVSLTRSCLKGPTSACPVSSVPSLELDPRISSRPSASTRVIMSTAHVTRRRLSIGVPSFNTSSSVPRAPCSPITNDHPHPHVHTATKPPTAGSKTGALKKIRSFTSLLRPPSRSASPAPPKPKKEKRSVEGDADIAAAYGSSFAREVALLQMLDGGTTARNIERVHKARAKANGTYYSHGVESGAVRGPNGELFANAQEESERRGLVNGGYTRSRSKKHSQRHEEDEYATPDEEEPAWARFQPAHKKSRSTHTDARAHFFADSFAPPMPMPRRA</sequence>
<organism evidence="2 3">
    <name type="scientific">Exidia glandulosa HHB12029</name>
    <dbReference type="NCBI Taxonomy" id="1314781"/>
    <lineage>
        <taxon>Eukaryota</taxon>
        <taxon>Fungi</taxon>
        <taxon>Dikarya</taxon>
        <taxon>Basidiomycota</taxon>
        <taxon>Agaricomycotina</taxon>
        <taxon>Agaricomycetes</taxon>
        <taxon>Auriculariales</taxon>
        <taxon>Exidiaceae</taxon>
        <taxon>Exidia</taxon>
    </lineage>
</organism>
<name>A0A165ERA7_EXIGL</name>
<evidence type="ECO:0000313" key="2">
    <source>
        <dbReference type="EMBL" id="KZV87517.1"/>
    </source>
</evidence>
<keyword evidence="3" id="KW-1185">Reference proteome</keyword>
<proteinExistence type="predicted"/>
<evidence type="ECO:0000313" key="3">
    <source>
        <dbReference type="Proteomes" id="UP000077266"/>
    </source>
</evidence>
<feature type="region of interest" description="Disordered" evidence="1">
    <location>
        <begin position="239"/>
        <end position="297"/>
    </location>
</feature>
<dbReference type="AlphaFoldDB" id="A0A165ERA7"/>
<dbReference type="InParanoid" id="A0A165ERA7"/>